<sequence>MPERHFLPASLLETYALYQIPHGRTFVVECQSCGAMKEISRAALDRLPSMASLKELSPRFRCTLCGEKNARIMAGGWSG</sequence>
<dbReference type="Proteomes" id="UP001549031">
    <property type="component" value="Unassembled WGS sequence"/>
</dbReference>
<gene>
    <name evidence="1" type="ORF">ABID21_003489</name>
</gene>
<dbReference type="EMBL" id="JBEPLJ010000014">
    <property type="protein sequence ID" value="MET3587364.1"/>
    <property type="molecule type" value="Genomic_DNA"/>
</dbReference>
<evidence type="ECO:0000313" key="1">
    <source>
        <dbReference type="EMBL" id="MET3587364.1"/>
    </source>
</evidence>
<organism evidence="1 2">
    <name type="scientific">Pseudorhizobium tarimense</name>
    <dbReference type="NCBI Taxonomy" id="1079109"/>
    <lineage>
        <taxon>Bacteria</taxon>
        <taxon>Pseudomonadati</taxon>
        <taxon>Pseudomonadota</taxon>
        <taxon>Alphaproteobacteria</taxon>
        <taxon>Hyphomicrobiales</taxon>
        <taxon>Rhizobiaceae</taxon>
        <taxon>Rhizobium/Agrobacterium group</taxon>
        <taxon>Pseudorhizobium</taxon>
    </lineage>
</organism>
<reference evidence="1 2" key="1">
    <citation type="submission" date="2024-06" db="EMBL/GenBank/DDBJ databases">
        <title>Genomic Encyclopedia of Type Strains, Phase IV (KMG-IV): sequencing the most valuable type-strain genomes for metagenomic binning, comparative biology and taxonomic classification.</title>
        <authorList>
            <person name="Goeker M."/>
        </authorList>
    </citation>
    <scope>NUCLEOTIDE SEQUENCE [LARGE SCALE GENOMIC DNA]</scope>
    <source>
        <strain evidence="1 2">DSM 105042</strain>
    </source>
</reference>
<evidence type="ECO:0000313" key="2">
    <source>
        <dbReference type="Proteomes" id="UP001549031"/>
    </source>
</evidence>
<keyword evidence="2" id="KW-1185">Reference proteome</keyword>
<name>A0ABV2HA85_9HYPH</name>
<comment type="caution">
    <text evidence="1">The sequence shown here is derived from an EMBL/GenBank/DDBJ whole genome shotgun (WGS) entry which is preliminary data.</text>
</comment>
<protein>
    <submittedName>
        <fullName evidence="1">Zn finger protein HypA/HybF involved in hydrogenase expression</fullName>
    </submittedName>
</protein>
<proteinExistence type="predicted"/>
<accession>A0ABV2HA85</accession>